<dbReference type="Gene3D" id="1.10.555.10">
    <property type="entry name" value="Rho GTPase activation protein"/>
    <property type="match status" value="1"/>
</dbReference>
<feature type="compositionally biased region" description="Basic and acidic residues" evidence="1">
    <location>
        <begin position="449"/>
        <end position="462"/>
    </location>
</feature>
<dbReference type="PROSITE" id="PS50238">
    <property type="entry name" value="RHOGAP"/>
    <property type="match status" value="1"/>
</dbReference>
<dbReference type="InterPro" id="IPR008936">
    <property type="entry name" value="Rho_GTPase_activation_prot"/>
</dbReference>
<name>F2E2G4_HORVV</name>
<dbReference type="CDD" id="cd00159">
    <property type="entry name" value="RhoGAP"/>
    <property type="match status" value="1"/>
</dbReference>
<dbReference type="PANTHER" id="PTHR45808:SF2">
    <property type="entry name" value="RHO GTPASE-ACTIVATING PROTEIN 68F"/>
    <property type="match status" value="1"/>
</dbReference>
<accession>F2E2G4</accession>
<evidence type="ECO:0000313" key="3">
    <source>
        <dbReference type="EMBL" id="BAK01536.1"/>
    </source>
</evidence>
<dbReference type="GO" id="GO:0007165">
    <property type="term" value="P:signal transduction"/>
    <property type="evidence" value="ECO:0007669"/>
    <property type="project" value="InterPro"/>
</dbReference>
<dbReference type="InterPro" id="IPR000198">
    <property type="entry name" value="RhoGAP_dom"/>
</dbReference>
<feature type="region of interest" description="Disordered" evidence="1">
    <location>
        <begin position="225"/>
        <end position="316"/>
    </location>
</feature>
<dbReference type="Pfam" id="PF00620">
    <property type="entry name" value="RhoGAP"/>
    <property type="match status" value="1"/>
</dbReference>
<dbReference type="PANTHER" id="PTHR45808">
    <property type="entry name" value="RHO GTPASE-ACTIVATING PROTEIN 68F"/>
    <property type="match status" value="1"/>
</dbReference>
<feature type="compositionally biased region" description="Pro residues" evidence="1">
    <location>
        <begin position="226"/>
        <end position="258"/>
    </location>
</feature>
<feature type="region of interest" description="Disordered" evidence="1">
    <location>
        <begin position="440"/>
        <end position="473"/>
    </location>
</feature>
<feature type="compositionally biased region" description="Low complexity" evidence="1">
    <location>
        <begin position="331"/>
        <end position="345"/>
    </location>
</feature>
<evidence type="ECO:0000259" key="2">
    <source>
        <dbReference type="PROSITE" id="PS50238"/>
    </source>
</evidence>
<dbReference type="AlphaFoldDB" id="F2E2G4"/>
<dbReference type="SUPFAM" id="SSF48350">
    <property type="entry name" value="GTPase activation domain, GAP"/>
    <property type="match status" value="1"/>
</dbReference>
<dbReference type="EMBL" id="AK370335">
    <property type="protein sequence ID" value="BAK01536.1"/>
    <property type="molecule type" value="mRNA"/>
</dbReference>
<feature type="compositionally biased region" description="Pro residues" evidence="1">
    <location>
        <begin position="296"/>
        <end position="310"/>
    </location>
</feature>
<dbReference type="SMART" id="SM00324">
    <property type="entry name" value="RhoGAP"/>
    <property type="match status" value="1"/>
</dbReference>
<organism evidence="3">
    <name type="scientific">Hordeum vulgare subsp. vulgare</name>
    <name type="common">Domesticated barley</name>
    <dbReference type="NCBI Taxonomy" id="112509"/>
    <lineage>
        <taxon>Eukaryota</taxon>
        <taxon>Viridiplantae</taxon>
        <taxon>Streptophyta</taxon>
        <taxon>Embryophyta</taxon>
        <taxon>Tracheophyta</taxon>
        <taxon>Spermatophyta</taxon>
        <taxon>Magnoliopsida</taxon>
        <taxon>Liliopsida</taxon>
        <taxon>Poales</taxon>
        <taxon>Poaceae</taxon>
        <taxon>BOP clade</taxon>
        <taxon>Pooideae</taxon>
        <taxon>Triticodae</taxon>
        <taxon>Triticeae</taxon>
        <taxon>Hordeinae</taxon>
        <taxon>Hordeum</taxon>
    </lineage>
</organism>
<protein>
    <submittedName>
        <fullName evidence="3">Predicted protein</fullName>
    </submittedName>
</protein>
<reference evidence="3" key="1">
    <citation type="journal article" date="2011" name="Plant Physiol.">
        <title>Comprehensive sequence analysis of 24,783 barley full-length cDNAs derived from 12 clone libraries.</title>
        <authorList>
            <person name="Matsumoto T."/>
            <person name="Tanaka T."/>
            <person name="Sakai H."/>
            <person name="Amano N."/>
            <person name="Kanamori H."/>
            <person name="Kurita K."/>
            <person name="Kikuta A."/>
            <person name="Kamiya K."/>
            <person name="Yamamoto M."/>
            <person name="Ikawa H."/>
            <person name="Fujii N."/>
            <person name="Hori K."/>
            <person name="Itoh T."/>
            <person name="Sato K."/>
        </authorList>
    </citation>
    <scope>NUCLEOTIDE SEQUENCE</scope>
    <source>
        <tissue evidence="3">Shoot and root</tissue>
    </source>
</reference>
<proteinExistence type="evidence at transcript level"/>
<feature type="domain" description="Rho-GAP" evidence="2">
    <location>
        <begin position="593"/>
        <end position="779"/>
    </location>
</feature>
<feature type="region of interest" description="Disordered" evidence="1">
    <location>
        <begin position="328"/>
        <end position="369"/>
    </location>
</feature>
<evidence type="ECO:0000256" key="1">
    <source>
        <dbReference type="SAM" id="MobiDB-lite"/>
    </source>
</evidence>
<sequence>MADAEDEEARLRFEKVVTWILSQVGPHIKRVTGVLNRLERYMNLKVPADPPESQRHVLFRFLELLKNLVDHARRVELAMTCAPRNFRSEHNKPLFPLGELKWDKVLDVFLDKSVDHLDALEDALQSLSIFCTSVPLSLGYEGEPEISRKEMILYLIEKSRLLNVQFSRIELFVINRYFPPPDPLVQEFLKVKQIHTSGLLSDEEFDDRRILIVERMVQAVAARAYQPPPREVPKPAAPAPAPVRQPTQPPPEPAPAPKPVKSTPKVLPSIVLSPNGGSSSGQPAPQPAKPAALAPTPAPAPAAAPAPVAAPAPKQKEEDAIWFESNRGKTAPPVASPLAAPAPVADRPSNGPGGLAPAAGTTKSRASQDVWFDETGRKNSANKRMDDVAVELKPLTTVGGSGANDNGPRLLHQSVMLPGQHVGGEKALDNLFGRDHTTEAPAAAARVEPTPKHSVEQVKGEGSKTPSFSKKPLNMTVMSPKQATAGQRITLAVTIDNQTTKKANCLQVALYSSQKKEIDMQAMYPTGFPVGAKESPWSGNVQYTLPVSLFPDLYYISVEPIQKKDENLRVMNPLQIVERVSNWQDNPTQIFETPLSEACRRDHTDIPRIAVACVAFLQPRLADLEGVFRVSGSADRINQIRGDVDAGRQFDLSALEGSPHTVAGILKLLVRLMPEPLLTWDLYESWLAAADMEDGPYKAEKCKELAERMPREHYLFTAFFISFLNSVDELQSSNKMSAENLAIVFGPVLMKRKAGDNLIEMPKANKLVRYLIAEAPKIFPNPPRP</sequence>